<evidence type="ECO:0000256" key="6">
    <source>
        <dbReference type="SAM" id="Phobius"/>
    </source>
</evidence>
<dbReference type="InterPro" id="IPR050545">
    <property type="entry name" value="Mycobact_MmpL"/>
</dbReference>
<evidence type="ECO:0000313" key="8">
    <source>
        <dbReference type="EMBL" id="MDP1520825.1"/>
    </source>
</evidence>
<dbReference type="Pfam" id="PF03176">
    <property type="entry name" value="MMPL"/>
    <property type="match status" value="2"/>
</dbReference>
<feature type="transmembrane region" description="Helical" evidence="6">
    <location>
        <begin position="768"/>
        <end position="786"/>
    </location>
</feature>
<accession>A0AAW8B4D6</accession>
<dbReference type="InterPro" id="IPR004869">
    <property type="entry name" value="MMPL_dom"/>
</dbReference>
<evidence type="ECO:0000313" key="9">
    <source>
        <dbReference type="Proteomes" id="UP001178354"/>
    </source>
</evidence>
<organism evidence="8 9">
    <name type="scientific">Porticoccus litoralis</name>
    <dbReference type="NCBI Taxonomy" id="434086"/>
    <lineage>
        <taxon>Bacteria</taxon>
        <taxon>Pseudomonadati</taxon>
        <taxon>Pseudomonadota</taxon>
        <taxon>Gammaproteobacteria</taxon>
        <taxon>Cellvibrionales</taxon>
        <taxon>Porticoccaceae</taxon>
        <taxon>Porticoccus</taxon>
    </lineage>
</organism>
<dbReference type="PANTHER" id="PTHR33406:SF13">
    <property type="entry name" value="MEMBRANE PROTEIN YDFJ"/>
    <property type="match status" value="1"/>
</dbReference>
<dbReference type="Proteomes" id="UP001178354">
    <property type="component" value="Unassembled WGS sequence"/>
</dbReference>
<feature type="transmembrane region" description="Helical" evidence="6">
    <location>
        <begin position="428"/>
        <end position="445"/>
    </location>
</feature>
<evidence type="ECO:0000256" key="3">
    <source>
        <dbReference type="ARBA" id="ARBA00022692"/>
    </source>
</evidence>
<keyword evidence="9" id="KW-1185">Reference proteome</keyword>
<feature type="transmembrane region" description="Helical" evidence="6">
    <location>
        <begin position="821"/>
        <end position="839"/>
    </location>
</feature>
<dbReference type="PROSITE" id="PS50156">
    <property type="entry name" value="SSD"/>
    <property type="match status" value="1"/>
</dbReference>
<feature type="transmembrane region" description="Helical" evidence="6">
    <location>
        <begin position="20"/>
        <end position="41"/>
    </location>
</feature>
<dbReference type="PANTHER" id="PTHR33406">
    <property type="entry name" value="MEMBRANE PROTEIN MJ1562-RELATED"/>
    <property type="match status" value="1"/>
</dbReference>
<keyword evidence="3 6" id="KW-0812">Transmembrane</keyword>
<evidence type="ECO:0000256" key="5">
    <source>
        <dbReference type="ARBA" id="ARBA00023136"/>
    </source>
</evidence>
<feature type="transmembrane region" description="Helical" evidence="6">
    <location>
        <begin position="845"/>
        <end position="868"/>
    </location>
</feature>
<evidence type="ECO:0000256" key="2">
    <source>
        <dbReference type="ARBA" id="ARBA00022475"/>
    </source>
</evidence>
<reference evidence="8" key="2">
    <citation type="submission" date="2023-08" db="EMBL/GenBank/DDBJ databases">
        <authorList>
            <person name="Luo J."/>
        </authorList>
    </citation>
    <scope>NUCLEOTIDE SEQUENCE</scope>
    <source>
        <strain evidence="8">DSM 25064</strain>
    </source>
</reference>
<dbReference type="EMBL" id="JAUUUU010000003">
    <property type="protein sequence ID" value="MDP1520825.1"/>
    <property type="molecule type" value="Genomic_DNA"/>
</dbReference>
<comment type="subcellular location">
    <subcellularLocation>
        <location evidence="1">Cell membrane</location>
        <topology evidence="1">Multi-pass membrane protein</topology>
    </subcellularLocation>
</comment>
<feature type="transmembrane region" description="Helical" evidence="6">
    <location>
        <begin position="289"/>
        <end position="312"/>
    </location>
</feature>
<protein>
    <submittedName>
        <fullName evidence="8">MMPL family transporter</fullName>
    </submittedName>
</protein>
<evidence type="ECO:0000256" key="1">
    <source>
        <dbReference type="ARBA" id="ARBA00004651"/>
    </source>
</evidence>
<feature type="transmembrane region" description="Helical" evidence="6">
    <location>
        <begin position="742"/>
        <end position="762"/>
    </location>
</feature>
<reference evidence="8" key="1">
    <citation type="journal article" date="2010" name="Int. J. Syst. Evol. Microbiol.">
        <title>Porticoccus litoralis gen. nov., sp. nov., a gammaproteobacterium isolated from the Yellow Sea.</title>
        <authorList>
            <person name="Oh H.M."/>
            <person name="Kim H."/>
            <person name="Kim K.M."/>
            <person name="Min G.S."/>
            <person name="Cho J.C."/>
        </authorList>
    </citation>
    <scope>NUCLEOTIDE SEQUENCE</scope>
    <source>
        <strain evidence="8">DSM 25064</strain>
    </source>
</reference>
<feature type="transmembrane region" description="Helical" evidence="6">
    <location>
        <begin position="332"/>
        <end position="356"/>
    </location>
</feature>
<dbReference type="SUPFAM" id="SSF82866">
    <property type="entry name" value="Multidrug efflux transporter AcrB transmembrane domain"/>
    <property type="match status" value="2"/>
</dbReference>
<dbReference type="Gene3D" id="1.20.1640.10">
    <property type="entry name" value="Multidrug efflux transporter AcrB transmembrane domain"/>
    <property type="match status" value="2"/>
</dbReference>
<gene>
    <name evidence="8" type="ORF">Q8A57_07590</name>
</gene>
<evidence type="ECO:0000256" key="4">
    <source>
        <dbReference type="ARBA" id="ARBA00022989"/>
    </source>
</evidence>
<keyword evidence="4 6" id="KW-1133">Transmembrane helix</keyword>
<evidence type="ECO:0000259" key="7">
    <source>
        <dbReference type="PROSITE" id="PS50156"/>
    </source>
</evidence>
<dbReference type="GO" id="GO:0005886">
    <property type="term" value="C:plasma membrane"/>
    <property type="evidence" value="ECO:0007669"/>
    <property type="project" value="UniProtKB-SubCell"/>
</dbReference>
<dbReference type="AlphaFoldDB" id="A0AAW8B4D6"/>
<feature type="domain" description="SSD" evidence="7">
    <location>
        <begin position="260"/>
        <end position="390"/>
    </location>
</feature>
<sequence>MMKNLCAGMVHLALNRSKWVAWFMTLTTLLVIAVAAVPSIWPEKFQQFHHITVDTDPENMLSQDEPVRVFHHEAKERFDLNDMVVVGIVNNRHPMGVFNAASLSRVYELTEFAKRLQWDGEGVISIDLIAPSTVDNIEQGGLGSVNFSWLMPTAPADDIAAQQVLERAKRIPFLEGTLVSEDGQALALYLPITKKELSYRIRSELLEFTKNWAEHGDEVHITGLPVAEDTFGVEMFIQMAISAPLAMLVIFLLLWWFFKKLILVVSPMIIAMVSSLVTMGLLIATGNTIHIMSSMIPIFIMPIAVLDAVHILSEFFDRYPIHKDRRKAIEEVMTTLFSPMLFTTLTTMAGFGSLMLTPIPPVQVFGLFIAIGVFLAWLWTMLFIPAYIMLIDEKRLEGYGHHVGEEDHSMLGRTLTAAGRLTTHRPRIILLFTLAAVVVAGYGISKIVVNDNPTRWFEAQHPIRVADRVLNDHFGGTYMAYLELSAPDQAGTVDKQTLLQQLGERQAAGEASGNTAAPYQQFAAAIEQADASTADSFMDVLAERAEQGLASASDDDYYSWDDIQLFLEEQQQRKELFKQPEALRWMEDLQAHLLDNPKVGKVNSLTDVVKTVYRELQLGEQSQFRIPDSANAVAQTLITYQNSHRPHDLWHFVTPDYRRTVLWLQLSSGDNKDMEAVVQSLNDFLTNNPPPVAIDSQWFGLTYINVVWQGKMVSGMLEAFLGSFLVVLVMMIVLFRSLILGVLAMIPLAVTVGLIYGIIGLIGKDYDMPVAVLSALSLGLAVDYAIHFLARSRSLVEEAGSWQAAVPLVFGEPARAISRNAIILGAGFLPLLAAPLVPYQTVGLFIASIILCAGAATLLILPAILTLMKKLIFKVEE</sequence>
<name>A0AAW8B4D6_9GAMM</name>
<feature type="transmembrane region" description="Helical" evidence="6">
    <location>
        <begin position="235"/>
        <end position="254"/>
    </location>
</feature>
<keyword evidence="2" id="KW-1003">Cell membrane</keyword>
<comment type="caution">
    <text evidence="8">The sequence shown here is derived from an EMBL/GenBank/DDBJ whole genome shotgun (WGS) entry which is preliminary data.</text>
</comment>
<feature type="transmembrane region" description="Helical" evidence="6">
    <location>
        <begin position="362"/>
        <end position="388"/>
    </location>
</feature>
<dbReference type="InterPro" id="IPR000731">
    <property type="entry name" value="SSD"/>
</dbReference>
<feature type="transmembrane region" description="Helical" evidence="6">
    <location>
        <begin position="261"/>
        <end position="283"/>
    </location>
</feature>
<keyword evidence="5 6" id="KW-0472">Membrane</keyword>
<dbReference type="RefSeq" id="WP_305170405.1">
    <property type="nucleotide sequence ID" value="NZ_JAUUUU010000003.1"/>
</dbReference>
<feature type="transmembrane region" description="Helical" evidence="6">
    <location>
        <begin position="712"/>
        <end position="735"/>
    </location>
</feature>
<proteinExistence type="predicted"/>